<proteinExistence type="predicted"/>
<organism evidence="1 2">
    <name type="scientific">Monilinia laxa</name>
    <name type="common">Brown rot fungus</name>
    <name type="synonym">Sclerotinia laxa</name>
    <dbReference type="NCBI Taxonomy" id="61186"/>
    <lineage>
        <taxon>Eukaryota</taxon>
        <taxon>Fungi</taxon>
        <taxon>Dikarya</taxon>
        <taxon>Ascomycota</taxon>
        <taxon>Pezizomycotina</taxon>
        <taxon>Leotiomycetes</taxon>
        <taxon>Helotiales</taxon>
        <taxon>Sclerotiniaceae</taxon>
        <taxon>Monilinia</taxon>
    </lineage>
</organism>
<dbReference type="EMBL" id="VIGI01000006">
    <property type="protein sequence ID" value="KAB8299202.1"/>
    <property type="molecule type" value="Genomic_DNA"/>
</dbReference>
<reference evidence="1 2" key="1">
    <citation type="submission" date="2019-06" db="EMBL/GenBank/DDBJ databases">
        <title>Genome Sequence of the Brown Rot Fungal Pathogen Monilinia laxa.</title>
        <authorList>
            <person name="De Miccolis Angelini R.M."/>
            <person name="Landi L."/>
            <person name="Abate D."/>
            <person name="Pollastro S."/>
            <person name="Romanazzi G."/>
            <person name="Faretra F."/>
        </authorList>
    </citation>
    <scope>NUCLEOTIDE SEQUENCE [LARGE SCALE GENOMIC DNA]</scope>
    <source>
        <strain evidence="1 2">Mlax316</strain>
    </source>
</reference>
<gene>
    <name evidence="1" type="ORF">EYC80_001298</name>
</gene>
<accession>A0A5N6K8T2</accession>
<keyword evidence="2" id="KW-1185">Reference proteome</keyword>
<dbReference type="Proteomes" id="UP000326757">
    <property type="component" value="Unassembled WGS sequence"/>
</dbReference>
<sequence>MQSGKEKLDWMDMIMVENIPDNLFLVGRKDHRDYCSEVIDDSNVATLIAGIYKNLKSGDLRRPGIYPV</sequence>
<evidence type="ECO:0000313" key="2">
    <source>
        <dbReference type="Proteomes" id="UP000326757"/>
    </source>
</evidence>
<evidence type="ECO:0000313" key="1">
    <source>
        <dbReference type="EMBL" id="KAB8299202.1"/>
    </source>
</evidence>
<protein>
    <submittedName>
        <fullName evidence="1">Uncharacterized protein</fullName>
    </submittedName>
</protein>
<name>A0A5N6K8T2_MONLA</name>
<comment type="caution">
    <text evidence="1">The sequence shown here is derived from an EMBL/GenBank/DDBJ whole genome shotgun (WGS) entry which is preliminary data.</text>
</comment>
<dbReference type="AlphaFoldDB" id="A0A5N6K8T2"/>